<reference evidence="1 2" key="1">
    <citation type="journal article" date="2020" name="Phytopathology">
        <title>Genome Sequence Resources of Colletotrichum truncatum, C. plurivorum, C. musicola, and C. sojae: Four Species Pathogenic to Soybean (Glycine max).</title>
        <authorList>
            <person name="Rogerio F."/>
            <person name="Boufleur T.R."/>
            <person name="Ciampi-Guillardi M."/>
            <person name="Sukno S.A."/>
            <person name="Thon M.R."/>
            <person name="Massola Junior N.S."/>
            <person name="Baroncelli R."/>
        </authorList>
    </citation>
    <scope>NUCLEOTIDE SEQUENCE [LARGE SCALE GENOMIC DNA]</scope>
    <source>
        <strain evidence="1 2">CMES1059</strain>
    </source>
</reference>
<name>A0ACC3ZKL0_COLTU</name>
<proteinExistence type="predicted"/>
<evidence type="ECO:0000313" key="1">
    <source>
        <dbReference type="EMBL" id="KAL0944663.1"/>
    </source>
</evidence>
<dbReference type="EMBL" id="VUJX02000001">
    <property type="protein sequence ID" value="KAL0944663.1"/>
    <property type="molecule type" value="Genomic_DNA"/>
</dbReference>
<organism evidence="1 2">
    <name type="scientific">Colletotrichum truncatum</name>
    <name type="common">Anthracnose fungus</name>
    <name type="synonym">Colletotrichum capsici</name>
    <dbReference type="NCBI Taxonomy" id="5467"/>
    <lineage>
        <taxon>Eukaryota</taxon>
        <taxon>Fungi</taxon>
        <taxon>Dikarya</taxon>
        <taxon>Ascomycota</taxon>
        <taxon>Pezizomycotina</taxon>
        <taxon>Sordariomycetes</taxon>
        <taxon>Hypocreomycetidae</taxon>
        <taxon>Glomerellales</taxon>
        <taxon>Glomerellaceae</taxon>
        <taxon>Colletotrichum</taxon>
        <taxon>Colletotrichum truncatum species complex</taxon>
    </lineage>
</organism>
<protein>
    <submittedName>
        <fullName evidence="1">Uncharacterized protein</fullName>
    </submittedName>
</protein>
<accession>A0ACC3ZKL0</accession>
<gene>
    <name evidence="1" type="ORF">CTRU02_202550</name>
</gene>
<sequence>MFFLHPLLLYSHSIGHLAALPEADEYDPDETVYLRSPPPEGFVPEASRDTAVHVATAAGNLEGFRAIIRSFGRNWRPNELYITYLRAVFFLRNKASNTIFYITARAGRLDIVITIWDCFFFRLSHWVKLSDRSSCDFILPREEDSPEFEDDVDPLYFNILAI</sequence>
<comment type="caution">
    <text evidence="1">The sequence shown here is derived from an EMBL/GenBank/DDBJ whole genome shotgun (WGS) entry which is preliminary data.</text>
</comment>
<evidence type="ECO:0000313" key="2">
    <source>
        <dbReference type="Proteomes" id="UP000805649"/>
    </source>
</evidence>
<keyword evidence="2" id="KW-1185">Reference proteome</keyword>
<dbReference type="Proteomes" id="UP000805649">
    <property type="component" value="Unassembled WGS sequence"/>
</dbReference>